<dbReference type="EMBL" id="MN738932">
    <property type="protein sequence ID" value="QHT32216.1"/>
    <property type="molecule type" value="Genomic_DNA"/>
</dbReference>
<organism evidence="1">
    <name type="scientific">viral metagenome</name>
    <dbReference type="NCBI Taxonomy" id="1070528"/>
    <lineage>
        <taxon>unclassified sequences</taxon>
        <taxon>metagenomes</taxon>
        <taxon>organismal metagenomes</taxon>
    </lineage>
</organism>
<protein>
    <submittedName>
        <fullName evidence="1">Uncharacterized protein</fullName>
    </submittedName>
</protein>
<name>A0A6C0ESQ7_9ZZZZ</name>
<sequence>MDYFIEDAISEMAHYFLSTNELCRIDITKVTRKEFTDDVLNKMFKHVFNSLPKFENLNVSCFNYIDNSAAVLYEMIMTLKENNYSQGDLNQTFNNYWFYVGSYLLNKKKEDTISRILGKVII</sequence>
<dbReference type="AlphaFoldDB" id="A0A6C0ESQ7"/>
<evidence type="ECO:0000313" key="1">
    <source>
        <dbReference type="EMBL" id="QHT32216.1"/>
    </source>
</evidence>
<accession>A0A6C0ESQ7</accession>
<proteinExistence type="predicted"/>
<reference evidence="1" key="1">
    <citation type="journal article" date="2020" name="Nature">
        <title>Giant virus diversity and host interactions through global metagenomics.</title>
        <authorList>
            <person name="Schulz F."/>
            <person name="Roux S."/>
            <person name="Paez-Espino D."/>
            <person name="Jungbluth S."/>
            <person name="Walsh D.A."/>
            <person name="Denef V.J."/>
            <person name="McMahon K.D."/>
            <person name="Konstantinidis K.T."/>
            <person name="Eloe-Fadrosh E.A."/>
            <person name="Kyrpides N.C."/>
            <person name="Woyke T."/>
        </authorList>
    </citation>
    <scope>NUCLEOTIDE SEQUENCE</scope>
    <source>
        <strain evidence="1">GVMAG-M-3300009159-65</strain>
    </source>
</reference>